<sequence>MSSPPCNPLKFRNILNSLLVFSLISHTNAWPHENNGLHHTETDNNKHNDSLESIAPTSPSNGVHHSDWHRFETMDANGLYLLEWWTKAKDIYFRVTVNTQGFIGLGFSRKSGRMAGADMVLLWVDDRSGKPNALNRQL</sequence>
<evidence type="ECO:0000259" key="2">
    <source>
        <dbReference type="PROSITE" id="PS50836"/>
    </source>
</evidence>
<dbReference type="Proteomes" id="UP000037069">
    <property type="component" value="Unassembled WGS sequence"/>
</dbReference>
<dbReference type="EMBL" id="JRES01000335">
    <property type="protein sequence ID" value="KNC32192.1"/>
    <property type="molecule type" value="Genomic_DNA"/>
</dbReference>
<evidence type="ECO:0000313" key="3">
    <source>
        <dbReference type="EMBL" id="KNC32192.1"/>
    </source>
</evidence>
<organism evidence="3 4">
    <name type="scientific">Lucilia cuprina</name>
    <name type="common">Green bottle fly</name>
    <name type="synonym">Australian sheep blowfly</name>
    <dbReference type="NCBI Taxonomy" id="7375"/>
    <lineage>
        <taxon>Eukaryota</taxon>
        <taxon>Metazoa</taxon>
        <taxon>Ecdysozoa</taxon>
        <taxon>Arthropoda</taxon>
        <taxon>Hexapoda</taxon>
        <taxon>Insecta</taxon>
        <taxon>Pterygota</taxon>
        <taxon>Neoptera</taxon>
        <taxon>Endopterygota</taxon>
        <taxon>Diptera</taxon>
        <taxon>Brachycera</taxon>
        <taxon>Muscomorpha</taxon>
        <taxon>Oestroidea</taxon>
        <taxon>Calliphoridae</taxon>
        <taxon>Luciliinae</taxon>
        <taxon>Lucilia</taxon>
    </lineage>
</organism>
<dbReference type="InterPro" id="IPR045266">
    <property type="entry name" value="DOH_DOMON"/>
</dbReference>
<proteinExistence type="predicted"/>
<dbReference type="Pfam" id="PF03351">
    <property type="entry name" value="DOMON"/>
    <property type="match status" value="1"/>
</dbReference>
<gene>
    <name evidence="3" type="ORF">FF38_11311</name>
</gene>
<name>A0A0L0CIZ4_LUCCU</name>
<feature type="chain" id="PRO_5005536152" evidence="1">
    <location>
        <begin position="30"/>
        <end position="138"/>
    </location>
</feature>
<accession>A0A0L0CIZ4</accession>
<keyword evidence="4" id="KW-1185">Reference proteome</keyword>
<dbReference type="PROSITE" id="PS50836">
    <property type="entry name" value="DOMON"/>
    <property type="match status" value="1"/>
</dbReference>
<feature type="signal peptide" evidence="1">
    <location>
        <begin position="1"/>
        <end position="29"/>
    </location>
</feature>
<keyword evidence="1" id="KW-0732">Signal</keyword>
<comment type="caution">
    <text evidence="3">The sequence shown here is derived from an EMBL/GenBank/DDBJ whole genome shotgun (WGS) entry which is preliminary data.</text>
</comment>
<evidence type="ECO:0000256" key="1">
    <source>
        <dbReference type="SAM" id="SignalP"/>
    </source>
</evidence>
<dbReference type="CDD" id="cd09631">
    <property type="entry name" value="DOMON_DOH"/>
    <property type="match status" value="1"/>
</dbReference>
<feature type="domain" description="DOMON" evidence="2">
    <location>
        <begin position="78"/>
        <end position="138"/>
    </location>
</feature>
<reference evidence="3 4" key="1">
    <citation type="journal article" date="2015" name="Nat. Commun.">
        <title>Lucilia cuprina genome unlocks parasitic fly biology to underpin future interventions.</title>
        <authorList>
            <person name="Anstead C.A."/>
            <person name="Korhonen P.K."/>
            <person name="Young N.D."/>
            <person name="Hall R.S."/>
            <person name="Jex A.R."/>
            <person name="Murali S.C."/>
            <person name="Hughes D.S."/>
            <person name="Lee S.F."/>
            <person name="Perry T."/>
            <person name="Stroehlein A.J."/>
            <person name="Ansell B.R."/>
            <person name="Breugelmans B."/>
            <person name="Hofmann A."/>
            <person name="Qu J."/>
            <person name="Dugan S."/>
            <person name="Lee S.L."/>
            <person name="Chao H."/>
            <person name="Dinh H."/>
            <person name="Han Y."/>
            <person name="Doddapaneni H.V."/>
            <person name="Worley K.C."/>
            <person name="Muzny D.M."/>
            <person name="Ioannidis P."/>
            <person name="Waterhouse R.M."/>
            <person name="Zdobnov E.M."/>
            <person name="James P.J."/>
            <person name="Bagnall N.H."/>
            <person name="Kotze A.C."/>
            <person name="Gibbs R.A."/>
            <person name="Richards S."/>
            <person name="Batterham P."/>
            <person name="Gasser R.B."/>
        </authorList>
    </citation>
    <scope>NUCLEOTIDE SEQUENCE [LARGE SCALE GENOMIC DNA]</scope>
    <source>
        <strain evidence="3 4">LS</strain>
        <tissue evidence="3">Full body</tissue>
    </source>
</reference>
<dbReference type="InterPro" id="IPR005018">
    <property type="entry name" value="DOMON_domain"/>
</dbReference>
<evidence type="ECO:0000313" key="4">
    <source>
        <dbReference type="Proteomes" id="UP000037069"/>
    </source>
</evidence>
<dbReference type="AlphaFoldDB" id="A0A0L0CIZ4"/>
<protein>
    <submittedName>
        <fullName evidence="3">MOXD1-like protein 1</fullName>
    </submittedName>
</protein>
<dbReference type="OrthoDB" id="10003276at2759"/>